<dbReference type="KEGG" id="pfy:PFICI_01907"/>
<dbReference type="RefSeq" id="XP_007828679.1">
    <property type="nucleotide sequence ID" value="XM_007830488.1"/>
</dbReference>
<dbReference type="InParanoid" id="W3XQ11"/>
<feature type="chain" id="PRO_5004834901" evidence="1">
    <location>
        <begin position="17"/>
        <end position="173"/>
    </location>
</feature>
<dbReference type="OMA" id="AGCETWN"/>
<reference evidence="3" key="1">
    <citation type="journal article" date="2015" name="BMC Genomics">
        <title>Genomic and transcriptomic analysis of the endophytic fungus Pestalotiopsis fici reveals its lifestyle and high potential for synthesis of natural products.</title>
        <authorList>
            <person name="Wang X."/>
            <person name="Zhang X."/>
            <person name="Liu L."/>
            <person name="Xiang M."/>
            <person name="Wang W."/>
            <person name="Sun X."/>
            <person name="Che Y."/>
            <person name="Guo L."/>
            <person name="Liu G."/>
            <person name="Guo L."/>
            <person name="Wang C."/>
            <person name="Yin W.B."/>
            <person name="Stadler M."/>
            <person name="Zhang X."/>
            <person name="Liu X."/>
        </authorList>
    </citation>
    <scope>NUCLEOTIDE SEQUENCE [LARGE SCALE GENOMIC DNA]</scope>
    <source>
        <strain evidence="3">W106-1 / CGMCC3.15140</strain>
    </source>
</reference>
<proteinExistence type="predicted"/>
<dbReference type="HOGENOM" id="CLU_091421_1_0_1"/>
<dbReference type="eggNOG" id="ENOG502SYVI">
    <property type="taxonomic scope" value="Eukaryota"/>
</dbReference>
<sequence>MKFLATLLSLAATASAIDLYLHTNNNCGDDSLRCNGLNPDTCCGFVTSSSPYQSIAVRGIPSGWNLQGRGYDGNNCNRLQTVSGNNGNDWICNRSNGFRYTGAGYNFVGRKRAEGAGGAASNCQRPNALVLANGTEYDLTTLEDPEFEELIATGFDIEKSAETSQKLQPLRIK</sequence>
<evidence type="ECO:0000313" key="3">
    <source>
        <dbReference type="Proteomes" id="UP000030651"/>
    </source>
</evidence>
<organism evidence="2 3">
    <name type="scientific">Pestalotiopsis fici (strain W106-1 / CGMCC3.15140)</name>
    <dbReference type="NCBI Taxonomy" id="1229662"/>
    <lineage>
        <taxon>Eukaryota</taxon>
        <taxon>Fungi</taxon>
        <taxon>Dikarya</taxon>
        <taxon>Ascomycota</taxon>
        <taxon>Pezizomycotina</taxon>
        <taxon>Sordariomycetes</taxon>
        <taxon>Xylariomycetidae</taxon>
        <taxon>Amphisphaeriales</taxon>
        <taxon>Sporocadaceae</taxon>
        <taxon>Pestalotiopsis</taxon>
    </lineage>
</organism>
<dbReference type="AlphaFoldDB" id="W3XQ11"/>
<keyword evidence="3" id="KW-1185">Reference proteome</keyword>
<keyword evidence="1" id="KW-0732">Signal</keyword>
<evidence type="ECO:0000313" key="2">
    <source>
        <dbReference type="EMBL" id="ETS88079.1"/>
    </source>
</evidence>
<accession>W3XQ11</accession>
<dbReference type="OrthoDB" id="4767799at2759"/>
<feature type="signal peptide" evidence="1">
    <location>
        <begin position="1"/>
        <end position="16"/>
    </location>
</feature>
<dbReference type="Proteomes" id="UP000030651">
    <property type="component" value="Unassembled WGS sequence"/>
</dbReference>
<dbReference type="GeneID" id="19266920"/>
<dbReference type="EMBL" id="KI912109">
    <property type="protein sequence ID" value="ETS88079.1"/>
    <property type="molecule type" value="Genomic_DNA"/>
</dbReference>
<protein>
    <submittedName>
        <fullName evidence="2">Uncharacterized protein</fullName>
    </submittedName>
</protein>
<evidence type="ECO:0000256" key="1">
    <source>
        <dbReference type="SAM" id="SignalP"/>
    </source>
</evidence>
<gene>
    <name evidence="2" type="ORF">PFICI_01907</name>
</gene>
<name>W3XQ11_PESFW</name>